<dbReference type="AlphaFoldDB" id="A0A562ZYD3"/>
<evidence type="ECO:0000313" key="1">
    <source>
        <dbReference type="EMBL" id="TWO73417.1"/>
    </source>
</evidence>
<comment type="caution">
    <text evidence="1">The sequence shown here is derived from an EMBL/GenBank/DDBJ whole genome shotgun (WGS) entry which is preliminary data.</text>
</comment>
<keyword evidence="2" id="KW-1185">Reference proteome</keyword>
<dbReference type="Proteomes" id="UP000318199">
    <property type="component" value="Unassembled WGS sequence"/>
</dbReference>
<gene>
    <name evidence="1" type="ORF">FN976_00805</name>
</gene>
<protein>
    <recommendedName>
        <fullName evidence="3">PEGA domain-containing protein</fullName>
    </recommendedName>
</protein>
<evidence type="ECO:0008006" key="3">
    <source>
        <dbReference type="Google" id="ProtNLM"/>
    </source>
</evidence>
<evidence type="ECO:0000313" key="2">
    <source>
        <dbReference type="Proteomes" id="UP000318199"/>
    </source>
</evidence>
<accession>A0A562ZYD3</accession>
<dbReference type="EMBL" id="VOBQ01000001">
    <property type="protein sequence ID" value="TWO73417.1"/>
    <property type="molecule type" value="Genomic_DNA"/>
</dbReference>
<dbReference type="RefSeq" id="WP_145889987.1">
    <property type="nucleotide sequence ID" value="NZ_VOBQ01000001.1"/>
</dbReference>
<dbReference type="OrthoDB" id="9801841at2"/>
<sequence length="294" mass="32061">MVRPNPFPANVLFLRMRGFAALDATQQAARRARLTRTLAGLVPLYPEDARVVVQAPDGAAIVGLDDPVQALEAARLAALEPELDIGLHHGLVRTRKRDAAQLTGEGLETAQAITGLSPEHPLLATSEFRRALHAAAPHLGRALRTAGKFMDAQEREQRLHAPEAAEPEPPADRRQLLLGSAAIVAILCAGAVARAVRLRDEAARRPAVLRLDIRPGGEIWVDGELKGQVPPLTRLAVPPGPHVIEVRLGKMTPLRMDVQLKPGEEIDVKHIFIARQPPRRVPSLLERFKFWGSN</sequence>
<name>A0A562ZYD3_9BURK</name>
<organism evidence="1 2">
    <name type="scientific">Caenimonas sedimenti</name>
    <dbReference type="NCBI Taxonomy" id="2596921"/>
    <lineage>
        <taxon>Bacteria</taxon>
        <taxon>Pseudomonadati</taxon>
        <taxon>Pseudomonadota</taxon>
        <taxon>Betaproteobacteria</taxon>
        <taxon>Burkholderiales</taxon>
        <taxon>Comamonadaceae</taxon>
        <taxon>Caenimonas</taxon>
    </lineage>
</organism>
<reference evidence="1 2" key="1">
    <citation type="submission" date="2019-07" db="EMBL/GenBank/DDBJ databases">
        <title>Caenimonas sedimenti sp. nov., isolated from activated sludge.</title>
        <authorList>
            <person name="Xu J."/>
        </authorList>
    </citation>
    <scope>NUCLEOTIDE SEQUENCE [LARGE SCALE GENOMIC DNA]</scope>
    <source>
        <strain evidence="1 2">HX-9-20</strain>
    </source>
</reference>
<proteinExistence type="predicted"/>